<keyword evidence="3" id="KW-1185">Reference proteome</keyword>
<feature type="compositionally biased region" description="Basic and acidic residues" evidence="1">
    <location>
        <begin position="816"/>
        <end position="825"/>
    </location>
</feature>
<organism evidence="2 3">
    <name type="scientific">Temnothorax longispinosus</name>
    <dbReference type="NCBI Taxonomy" id="300112"/>
    <lineage>
        <taxon>Eukaryota</taxon>
        <taxon>Metazoa</taxon>
        <taxon>Ecdysozoa</taxon>
        <taxon>Arthropoda</taxon>
        <taxon>Hexapoda</taxon>
        <taxon>Insecta</taxon>
        <taxon>Pterygota</taxon>
        <taxon>Neoptera</taxon>
        <taxon>Endopterygota</taxon>
        <taxon>Hymenoptera</taxon>
        <taxon>Apocrita</taxon>
        <taxon>Aculeata</taxon>
        <taxon>Formicoidea</taxon>
        <taxon>Formicidae</taxon>
        <taxon>Myrmicinae</taxon>
        <taxon>Temnothorax</taxon>
    </lineage>
</organism>
<feature type="compositionally biased region" description="Gly residues" evidence="1">
    <location>
        <begin position="1"/>
        <end position="24"/>
    </location>
</feature>
<feature type="compositionally biased region" description="Basic and acidic residues" evidence="1">
    <location>
        <begin position="36"/>
        <end position="46"/>
    </location>
</feature>
<reference evidence="2 3" key="1">
    <citation type="journal article" date="2019" name="Philos. Trans. R. Soc. Lond., B, Biol. Sci.">
        <title>Ant behaviour and brain gene expression of defending hosts depend on the ecological success of the intruding social parasite.</title>
        <authorList>
            <person name="Kaur R."/>
            <person name="Stoldt M."/>
            <person name="Jongepier E."/>
            <person name="Feldmeyer B."/>
            <person name="Menzel F."/>
            <person name="Bornberg-Bauer E."/>
            <person name="Foitzik S."/>
        </authorList>
    </citation>
    <scope>NUCLEOTIDE SEQUENCE [LARGE SCALE GENOMIC DNA]</scope>
    <source>
        <tissue evidence="2">Whole body</tissue>
    </source>
</reference>
<feature type="region of interest" description="Disordered" evidence="1">
    <location>
        <begin position="799"/>
        <end position="831"/>
    </location>
</feature>
<sequence>MSPGINGGGGSGGNSGGSSGGGGAPRNTGTLPKSNRRNDRNRERSAANRQLANRPAYYGYPHFNNLCQLDWQVASGCEREPRVPREAKNSNTRSASSQLLSSYFATYQDLPDFASHNSARQCNYSTEDYTPWLKMVPFSDPRTQSPSRLQGTKPSNVNKMPDRNQVESRLNQIRDYIRVTATMIDSLSQSSDPRAQAQSEKLSRMVDDLHDSETKLSKLLEQYHNHGISDENGENGEIDECGDANREIQLRRNMEEYQNKLAQLQEQQANLADMQMCVRERLNKARQAQQMLLQQENQNTPNSATWEDNRASLPSPSNVEQLESETAVLRGKLVQLQTKKKQMDHLVAELQAIETSDRGSCSSEGSRNTMKDKAAELETMKAQLAHIKALMEDSTKIRDSIDSSSEPEQDIDAHDENGTDGITEDMANVPFERSNDVNQKLRCFESNISDIRALTSELKEQSALLQTTRAELQQRLKQPLSATAHPASSNCSFSRPPPALIPLSANEKKQSCNASTESQSKQAKRSQLEDLIRKEPTQPSNMNRDIQALDQNSQRSSGSQASHTSTPANIWPSSAAAGAGGSNEQSVDGVSTSENLLDIGPPAAIENGGVVGNLWACPVPPPSINQGQTATVEYYRQLLLGSQAHQLQMMGTTMQQCCQLLWSQQRELQSMRAAIADLQLRSQNQAPQRANNAENSEEHSNLSRSVHNLGDTLDATLPPSSSLPNLVSLPNSSAALSHTPIVSSNSQQQQQQQLNNQVPPGNRANNYWDNFRSYSRQNLLSGNVKTMTDLPTAIANSACSANTTNTSGSSVNSSLIKDKRNREQGSDNLPLPLIGAETQYSLNLQLPNLQLSNLQQQDRENATIRSNIIANEVSQQVDNLWEEAHSSFRLPSAMNDDNLFNNLSSEMKEAISSLIAVNRRRPDYLIIILREIKAISEDHRLRPHLLRSLRALQDKQTLNNPLNEAPDLTPSESCQSSDEDSDIGATFTLENHASMMELVATSHVDTASSPASSQVPLIEHLEITGAFPLDSASAVPSASNAKPGYNEDLAEADQSRPEASGNEKLPISHMDNEEGQEEAASYPITAEAATPDLESLAAKTEDERAEDTGLDNFFRLH</sequence>
<accession>A0A4S2JDC3</accession>
<gene>
    <name evidence="2" type="ORF">DBV15_05407</name>
</gene>
<evidence type="ECO:0000313" key="2">
    <source>
        <dbReference type="EMBL" id="TGZ32539.1"/>
    </source>
</evidence>
<feature type="region of interest" description="Disordered" evidence="1">
    <location>
        <begin position="138"/>
        <end position="161"/>
    </location>
</feature>
<feature type="region of interest" description="Disordered" evidence="1">
    <location>
        <begin position="476"/>
        <end position="595"/>
    </location>
</feature>
<feature type="region of interest" description="Disordered" evidence="1">
    <location>
        <begin position="1032"/>
        <end position="1117"/>
    </location>
</feature>
<dbReference type="STRING" id="300112.A0A4S2JDC3"/>
<feature type="region of interest" description="Disordered" evidence="1">
    <location>
        <begin position="684"/>
        <end position="703"/>
    </location>
</feature>
<dbReference type="AlphaFoldDB" id="A0A4S2JDC3"/>
<evidence type="ECO:0008006" key="4">
    <source>
        <dbReference type="Google" id="ProtNLM"/>
    </source>
</evidence>
<evidence type="ECO:0000313" key="3">
    <source>
        <dbReference type="Proteomes" id="UP000310200"/>
    </source>
</evidence>
<feature type="compositionally biased region" description="Polar residues" evidence="1">
    <location>
        <begin position="141"/>
        <end position="158"/>
    </location>
</feature>
<proteinExistence type="predicted"/>
<feature type="compositionally biased region" description="Polar residues" evidence="1">
    <location>
        <begin position="537"/>
        <end position="572"/>
    </location>
</feature>
<feature type="region of interest" description="Disordered" evidence="1">
    <location>
        <begin position="957"/>
        <end position="982"/>
    </location>
</feature>
<name>A0A4S2JDC3_9HYME</name>
<feature type="compositionally biased region" description="Low complexity" evidence="1">
    <location>
        <begin position="799"/>
        <end position="814"/>
    </location>
</feature>
<feature type="region of interest" description="Disordered" evidence="1">
    <location>
        <begin position="737"/>
        <end position="765"/>
    </location>
</feature>
<protein>
    <recommendedName>
        <fullName evidence="4">Pericentriolar material 1 protein</fullName>
    </recommendedName>
</protein>
<feature type="compositionally biased region" description="Polar residues" evidence="1">
    <location>
        <begin position="511"/>
        <end position="521"/>
    </location>
</feature>
<evidence type="ECO:0000256" key="1">
    <source>
        <dbReference type="SAM" id="MobiDB-lite"/>
    </source>
</evidence>
<feature type="compositionally biased region" description="Polar residues" evidence="1">
    <location>
        <begin position="583"/>
        <end position="595"/>
    </location>
</feature>
<feature type="compositionally biased region" description="Polar residues" evidence="1">
    <location>
        <begin position="300"/>
        <end position="321"/>
    </location>
</feature>
<feature type="compositionally biased region" description="Low complexity" evidence="1">
    <location>
        <begin position="743"/>
        <end position="757"/>
    </location>
</feature>
<feature type="region of interest" description="Disordered" evidence="1">
    <location>
        <begin position="1"/>
        <end position="53"/>
    </location>
</feature>
<feature type="compositionally biased region" description="Basic and acidic residues" evidence="1">
    <location>
        <begin position="526"/>
        <end position="536"/>
    </location>
</feature>
<comment type="caution">
    <text evidence="2">The sequence shown here is derived from an EMBL/GenBank/DDBJ whole genome shotgun (WGS) entry which is preliminary data.</text>
</comment>
<feature type="region of interest" description="Disordered" evidence="1">
    <location>
        <begin position="397"/>
        <end position="424"/>
    </location>
</feature>
<feature type="region of interest" description="Disordered" evidence="1">
    <location>
        <begin position="296"/>
        <end position="322"/>
    </location>
</feature>
<dbReference type="Proteomes" id="UP000310200">
    <property type="component" value="Unassembled WGS sequence"/>
</dbReference>
<dbReference type="EMBL" id="QBLH01003819">
    <property type="protein sequence ID" value="TGZ32539.1"/>
    <property type="molecule type" value="Genomic_DNA"/>
</dbReference>